<gene>
    <name evidence="1" type="ORF">AAK873_04675</name>
</gene>
<evidence type="ECO:0000313" key="1">
    <source>
        <dbReference type="EMBL" id="MEY8244916.1"/>
    </source>
</evidence>
<name>A0ABV4CU50_9BACT</name>
<evidence type="ECO:0000313" key="2">
    <source>
        <dbReference type="Proteomes" id="UP001565200"/>
    </source>
</evidence>
<protein>
    <submittedName>
        <fullName evidence="1">Uncharacterized protein</fullName>
    </submittedName>
</protein>
<sequence>MAKEYRKELKDYLDAVESQLNLLESTPLTDGGTYPWSSKMVDQQLFMQNQIDIIKDELENFDDDDDKIFNATPSNLKSIKPIISKSEENTDRTYILGLCDKILGEVSLRQYPYQFLVKNNWVSVYVDAYYMAHNLIIEYFCGGRRRVLPSKGAPIVNISYKDFGISRKLKRDESKDKNRLRNILQNHIRIKF</sequence>
<dbReference type="EMBL" id="JBCLPP010000009">
    <property type="protein sequence ID" value="MEY8244916.1"/>
    <property type="molecule type" value="Genomic_DNA"/>
</dbReference>
<keyword evidence="2" id="KW-1185">Reference proteome</keyword>
<dbReference type="RefSeq" id="WP_123612724.1">
    <property type="nucleotide sequence ID" value="NZ_JBCLPP010000009.1"/>
</dbReference>
<organism evidence="1 2">
    <name type="scientific">Heminiphilus faecis</name>
    <dbReference type="NCBI Taxonomy" id="2601703"/>
    <lineage>
        <taxon>Bacteria</taxon>
        <taxon>Pseudomonadati</taxon>
        <taxon>Bacteroidota</taxon>
        <taxon>Bacteroidia</taxon>
        <taxon>Bacteroidales</taxon>
        <taxon>Muribaculaceae</taxon>
        <taxon>Heminiphilus</taxon>
    </lineage>
</organism>
<dbReference type="Proteomes" id="UP001565200">
    <property type="component" value="Unassembled WGS sequence"/>
</dbReference>
<proteinExistence type="predicted"/>
<accession>A0ABV4CU50</accession>
<comment type="caution">
    <text evidence="1">The sequence shown here is derived from an EMBL/GenBank/DDBJ whole genome shotgun (WGS) entry which is preliminary data.</text>
</comment>
<reference evidence="1 2" key="1">
    <citation type="submission" date="2024-03" db="EMBL/GenBank/DDBJ databases">
        <title>Mouse gut bacterial collection (mGBC) of GemPharmatech.</title>
        <authorList>
            <person name="He Y."/>
            <person name="Dong L."/>
            <person name="Wu D."/>
            <person name="Gao X."/>
            <person name="Lin Z."/>
        </authorList>
    </citation>
    <scope>NUCLEOTIDE SEQUENCE [LARGE SCALE GENOMIC DNA]</scope>
    <source>
        <strain evidence="1 2">54-13</strain>
    </source>
</reference>